<dbReference type="Proteomes" id="UP000578819">
    <property type="component" value="Unassembled WGS sequence"/>
</dbReference>
<dbReference type="PANTHER" id="PTHR35788:SF1">
    <property type="entry name" value="EXPORTED PROTEIN"/>
    <property type="match status" value="1"/>
</dbReference>
<dbReference type="InterPro" id="IPR007391">
    <property type="entry name" value="Vancomycin_resist_VanW"/>
</dbReference>
<dbReference type="Pfam" id="PF12229">
    <property type="entry name" value="PG_binding_4"/>
    <property type="match status" value="1"/>
</dbReference>
<name>A0A7W7SR00_9ACTN</name>
<evidence type="ECO:0000256" key="2">
    <source>
        <dbReference type="SAM" id="Phobius"/>
    </source>
</evidence>
<dbReference type="InterPro" id="IPR022029">
    <property type="entry name" value="YoaR-like_PG-bd"/>
</dbReference>
<proteinExistence type="predicted"/>
<feature type="domain" description="YoaR-like putative peptidoglycan binding" evidence="3">
    <location>
        <begin position="257"/>
        <end position="367"/>
    </location>
</feature>
<keyword evidence="2" id="KW-1133">Transmembrane helix</keyword>
<gene>
    <name evidence="4" type="ORF">FHR38_003083</name>
</gene>
<evidence type="ECO:0000313" key="4">
    <source>
        <dbReference type="EMBL" id="MBB4959350.1"/>
    </source>
</evidence>
<reference evidence="4 5" key="1">
    <citation type="submission" date="2020-08" db="EMBL/GenBank/DDBJ databases">
        <title>Sequencing the genomes of 1000 actinobacteria strains.</title>
        <authorList>
            <person name="Klenk H.-P."/>
        </authorList>
    </citation>
    <scope>NUCLEOTIDE SEQUENCE [LARGE SCALE GENOMIC DNA]</scope>
    <source>
        <strain evidence="4 5">DSM 45886</strain>
    </source>
</reference>
<comment type="caution">
    <text evidence="4">The sequence shown here is derived from an EMBL/GenBank/DDBJ whole genome shotgun (WGS) entry which is preliminary data.</text>
</comment>
<accession>A0A7W7SR00</accession>
<dbReference type="EMBL" id="JACHJW010000001">
    <property type="protein sequence ID" value="MBB4959350.1"/>
    <property type="molecule type" value="Genomic_DNA"/>
</dbReference>
<organism evidence="4 5">
    <name type="scientific">Micromonospora polyrhachis</name>
    <dbReference type="NCBI Taxonomy" id="1282883"/>
    <lineage>
        <taxon>Bacteria</taxon>
        <taxon>Bacillati</taxon>
        <taxon>Actinomycetota</taxon>
        <taxon>Actinomycetes</taxon>
        <taxon>Micromonosporales</taxon>
        <taxon>Micromonosporaceae</taxon>
        <taxon>Micromonospora</taxon>
    </lineage>
</organism>
<evidence type="ECO:0000256" key="1">
    <source>
        <dbReference type="SAM" id="MobiDB-lite"/>
    </source>
</evidence>
<dbReference type="PANTHER" id="PTHR35788">
    <property type="entry name" value="EXPORTED PROTEIN-RELATED"/>
    <property type="match status" value="1"/>
</dbReference>
<sequence length="613" mass="65274">MSLYGDKQVPANEAPTVQVKAISFADVPATGPSGGGATPAGPAGTAPDNRTPRRRTRQALIAGGAAAVVLATIGVTTAYAYSGEVPRGTVVLGVDVGGKSRTEAAEALRADLTRRAQTLDAPVTVRIGEKTAQIKPADVGLAVDVDATVAASLKAEANPLSRLFGSREVEPVVTVDAERLDTELRKVAGELGPEMTVPRVTFTGTTPTAVYPKPGKGLNPEQSAQAVRTGWLSGEPVTIPVVDVQPATSTEEVDRLIAQLATPAVAAPVTVETDKGKLTISPAAIAKSLVLAGDKYGQITPRVDEKKLRAAISGQLAKVEVAPKDATYSVQGGKLHPVTSKSGRQVDTAALSRDLLAVLPNGVGREVKGTLKAVQPKVTDDELPTLGIKEKVSSFTTYFTGGLSHPRSHNIRLAAEEVDGALVKSGETFSLNNHTGPRGYAEGYRDAAVISDGKLVPGVGGGISQFTTTLFNATYYAGLEDVQHKPHSYYFSSYPSVIESTIIYPTLDFKFRNDTPHGLIIDTAVTNNSITVSIWSTKVYDSVTTQWSPRRSITRPETVYLEPGPSCIATNGIDGFTQDAWRIFRKDGKEIRREKFTWRYEAEPRYRCEKKPN</sequence>
<protein>
    <submittedName>
        <fullName evidence="4">Vancomycin resistance protein YoaR</fullName>
    </submittedName>
</protein>
<feature type="transmembrane region" description="Helical" evidence="2">
    <location>
        <begin position="59"/>
        <end position="81"/>
    </location>
</feature>
<keyword evidence="2" id="KW-0812">Transmembrane</keyword>
<dbReference type="InterPro" id="IPR052913">
    <property type="entry name" value="Glycopeptide_resist_protein"/>
</dbReference>
<dbReference type="Pfam" id="PF04294">
    <property type="entry name" value="VanW"/>
    <property type="match status" value="1"/>
</dbReference>
<dbReference type="AlphaFoldDB" id="A0A7W7SR00"/>
<keyword evidence="5" id="KW-1185">Reference proteome</keyword>
<evidence type="ECO:0000313" key="5">
    <source>
        <dbReference type="Proteomes" id="UP000578819"/>
    </source>
</evidence>
<keyword evidence="2" id="KW-0472">Membrane</keyword>
<feature type="region of interest" description="Disordered" evidence="1">
    <location>
        <begin position="28"/>
        <end position="54"/>
    </location>
</feature>
<evidence type="ECO:0000259" key="3">
    <source>
        <dbReference type="Pfam" id="PF12229"/>
    </source>
</evidence>